<feature type="region of interest" description="Disordered" evidence="5">
    <location>
        <begin position="230"/>
        <end position="281"/>
    </location>
</feature>
<dbReference type="PANTHER" id="PTHR14155:SF627">
    <property type="entry name" value="OS06G0192800 PROTEIN"/>
    <property type="match status" value="1"/>
</dbReference>
<accession>A0ABD3SBW5</accession>
<protein>
    <recommendedName>
        <fullName evidence="7">RING-type domain-containing protein</fullName>
    </recommendedName>
</protein>
<dbReference type="InterPro" id="IPR013083">
    <property type="entry name" value="Znf_RING/FYVE/PHD"/>
</dbReference>
<keyword evidence="6" id="KW-0812">Transmembrane</keyword>
<comment type="caution">
    <text evidence="8">The sequence shown here is derived from an EMBL/GenBank/DDBJ whole genome shotgun (WGS) entry which is preliminary data.</text>
</comment>
<dbReference type="GO" id="GO:0008270">
    <property type="term" value="F:zinc ion binding"/>
    <property type="evidence" value="ECO:0007669"/>
    <property type="project" value="UniProtKB-KW"/>
</dbReference>
<dbReference type="PROSITE" id="PS50089">
    <property type="entry name" value="ZF_RING_2"/>
    <property type="match status" value="1"/>
</dbReference>
<evidence type="ECO:0000313" key="8">
    <source>
        <dbReference type="EMBL" id="KAL3822019.1"/>
    </source>
</evidence>
<dbReference type="Proteomes" id="UP001530377">
    <property type="component" value="Unassembled WGS sequence"/>
</dbReference>
<feature type="compositionally biased region" description="Low complexity" evidence="5">
    <location>
        <begin position="255"/>
        <end position="265"/>
    </location>
</feature>
<dbReference type="AlphaFoldDB" id="A0ABD3SBW5"/>
<gene>
    <name evidence="8" type="ORF">ACHAXA_003005</name>
</gene>
<feature type="compositionally biased region" description="Acidic residues" evidence="5">
    <location>
        <begin position="230"/>
        <end position="240"/>
    </location>
</feature>
<keyword evidence="9" id="KW-1185">Reference proteome</keyword>
<evidence type="ECO:0000313" key="9">
    <source>
        <dbReference type="Proteomes" id="UP001530377"/>
    </source>
</evidence>
<dbReference type="CDD" id="cd16448">
    <property type="entry name" value="RING-H2"/>
    <property type="match status" value="1"/>
</dbReference>
<feature type="compositionally biased region" description="Polar residues" evidence="5">
    <location>
        <begin position="15"/>
        <end position="36"/>
    </location>
</feature>
<keyword evidence="3" id="KW-0862">Zinc</keyword>
<evidence type="ECO:0000256" key="4">
    <source>
        <dbReference type="PROSITE-ProRule" id="PRU00175"/>
    </source>
</evidence>
<dbReference type="Pfam" id="PF13639">
    <property type="entry name" value="zf-RING_2"/>
    <property type="match status" value="1"/>
</dbReference>
<evidence type="ECO:0000256" key="3">
    <source>
        <dbReference type="ARBA" id="ARBA00022833"/>
    </source>
</evidence>
<dbReference type="PANTHER" id="PTHR14155">
    <property type="entry name" value="RING FINGER DOMAIN-CONTAINING"/>
    <property type="match status" value="1"/>
</dbReference>
<dbReference type="Gene3D" id="3.30.40.10">
    <property type="entry name" value="Zinc/RING finger domain, C3HC4 (zinc finger)"/>
    <property type="match status" value="1"/>
</dbReference>
<organism evidence="8 9">
    <name type="scientific">Cyclostephanos tholiformis</name>
    <dbReference type="NCBI Taxonomy" id="382380"/>
    <lineage>
        <taxon>Eukaryota</taxon>
        <taxon>Sar</taxon>
        <taxon>Stramenopiles</taxon>
        <taxon>Ochrophyta</taxon>
        <taxon>Bacillariophyta</taxon>
        <taxon>Coscinodiscophyceae</taxon>
        <taxon>Thalassiosirophycidae</taxon>
        <taxon>Stephanodiscales</taxon>
        <taxon>Stephanodiscaceae</taxon>
        <taxon>Cyclostephanos</taxon>
    </lineage>
</organism>
<feature type="transmembrane region" description="Helical" evidence="6">
    <location>
        <begin position="76"/>
        <end position="94"/>
    </location>
</feature>
<dbReference type="SUPFAM" id="SSF57850">
    <property type="entry name" value="RING/U-box"/>
    <property type="match status" value="1"/>
</dbReference>
<evidence type="ECO:0000256" key="5">
    <source>
        <dbReference type="SAM" id="MobiDB-lite"/>
    </source>
</evidence>
<keyword evidence="2 4" id="KW-0863">Zinc-finger</keyword>
<dbReference type="EMBL" id="JALLPB020000077">
    <property type="protein sequence ID" value="KAL3822019.1"/>
    <property type="molecule type" value="Genomic_DNA"/>
</dbReference>
<name>A0ABD3SBW5_9STRA</name>
<feature type="domain" description="RING-type" evidence="7">
    <location>
        <begin position="349"/>
        <end position="402"/>
    </location>
</feature>
<evidence type="ECO:0000259" key="7">
    <source>
        <dbReference type="PROSITE" id="PS50089"/>
    </source>
</evidence>
<keyword evidence="6" id="KW-1133">Transmembrane helix</keyword>
<keyword evidence="6" id="KW-0472">Membrane</keyword>
<feature type="region of interest" description="Disordered" evidence="5">
    <location>
        <begin position="15"/>
        <end position="56"/>
    </location>
</feature>
<feature type="compositionally biased region" description="Acidic residues" evidence="5">
    <location>
        <begin position="176"/>
        <end position="186"/>
    </location>
</feature>
<evidence type="ECO:0000256" key="1">
    <source>
        <dbReference type="ARBA" id="ARBA00022723"/>
    </source>
</evidence>
<sequence>MLLRKSAEDGIRLLTTNNLFDDTPTQEGGSSSTAGPQQVEGAAPYEYNETPKRPSAYSYYPTEHEEANDRRLTTSMTILFLVLMVLYVGFCVYYRRLNKERRIVGDYGTDNNGGGGGVDDDASRRRQRLENQVVLDESSEAAARARANANMRIKFKERMANIKRALHVRTIVEDEEYDKMEEDDEEGGGRGCAEDNPPPDHRVIVVNEEDDAIAIAAPALVGCRDIITIEEDDDEDDGGDEGAAGRREPVDSSPRATTTTTATTTTRRDPPRLSLSSPRRYTDALNCGGRRPHFPDALSCDRSAASCEKNDAVIGEGGGSVTARPRPSFEAGASAIAITSIVSTYGEECNICLSQFQVGDHAAWSSRHGMDDREADVFCKHVFHEECITRWLLVRDRCPICRESYFPETNSSIGTIATPANVGQDLEQGGGGDDGVTVEEITSTPLVRRIIERFGSAQ</sequence>
<evidence type="ECO:0000256" key="2">
    <source>
        <dbReference type="ARBA" id="ARBA00022771"/>
    </source>
</evidence>
<feature type="region of interest" description="Disordered" evidence="5">
    <location>
        <begin position="176"/>
        <end position="202"/>
    </location>
</feature>
<keyword evidence="1" id="KW-0479">Metal-binding</keyword>
<proteinExistence type="predicted"/>
<reference evidence="8 9" key="1">
    <citation type="submission" date="2024-10" db="EMBL/GenBank/DDBJ databases">
        <title>Updated reference genomes for cyclostephanoid diatoms.</title>
        <authorList>
            <person name="Roberts W.R."/>
            <person name="Alverson A.J."/>
        </authorList>
    </citation>
    <scope>NUCLEOTIDE SEQUENCE [LARGE SCALE GENOMIC DNA]</scope>
    <source>
        <strain evidence="8 9">AJA228-03</strain>
    </source>
</reference>
<feature type="region of interest" description="Disordered" evidence="5">
    <location>
        <begin position="105"/>
        <end position="124"/>
    </location>
</feature>
<dbReference type="InterPro" id="IPR053238">
    <property type="entry name" value="RING-H2_zinc_finger"/>
</dbReference>
<dbReference type="InterPro" id="IPR001841">
    <property type="entry name" value="Znf_RING"/>
</dbReference>
<evidence type="ECO:0000256" key="6">
    <source>
        <dbReference type="SAM" id="Phobius"/>
    </source>
</evidence>